<dbReference type="STRING" id="1884381.SAMN05518846_115138"/>
<dbReference type="GO" id="GO:0005524">
    <property type="term" value="F:ATP binding"/>
    <property type="evidence" value="ECO:0007669"/>
    <property type="project" value="UniProtKB-KW"/>
</dbReference>
<keyword evidence="5" id="KW-0677">Repeat</keyword>
<evidence type="ECO:0000256" key="1">
    <source>
        <dbReference type="ARBA" id="ARBA00004202"/>
    </source>
</evidence>
<reference evidence="12" key="1">
    <citation type="submission" date="2016-10" db="EMBL/GenBank/DDBJ databases">
        <authorList>
            <person name="Varghese N."/>
            <person name="Submissions S."/>
        </authorList>
    </citation>
    <scope>NUCLEOTIDE SEQUENCE [LARGE SCALE GENOMIC DNA]</scope>
    <source>
        <strain evidence="12">OK042</strain>
    </source>
</reference>
<dbReference type="InterPro" id="IPR017871">
    <property type="entry name" value="ABC_transporter-like_CS"/>
</dbReference>
<dbReference type="PROSITE" id="PS00211">
    <property type="entry name" value="ABC_TRANSPORTER_1"/>
    <property type="match status" value="1"/>
</dbReference>
<dbReference type="PANTHER" id="PTHR43790">
    <property type="entry name" value="CARBOHYDRATE TRANSPORT ATP-BINDING PROTEIN MG119-RELATED"/>
    <property type="match status" value="1"/>
</dbReference>
<comment type="subcellular location">
    <subcellularLocation>
        <location evidence="1">Cell membrane</location>
        <topology evidence="1">Peripheral membrane protein</topology>
    </subcellularLocation>
</comment>
<evidence type="ECO:0000256" key="8">
    <source>
        <dbReference type="ARBA" id="ARBA00022967"/>
    </source>
</evidence>
<keyword evidence="2" id="KW-0813">Transport</keyword>
<dbReference type="SMART" id="SM00382">
    <property type="entry name" value="AAA"/>
    <property type="match status" value="2"/>
</dbReference>
<proteinExistence type="predicted"/>
<dbReference type="Pfam" id="PF00005">
    <property type="entry name" value="ABC_tran"/>
    <property type="match status" value="2"/>
</dbReference>
<dbReference type="InterPro" id="IPR027417">
    <property type="entry name" value="P-loop_NTPase"/>
</dbReference>
<gene>
    <name evidence="11" type="ORF">SAMN05518846_115138</name>
</gene>
<keyword evidence="12" id="KW-1185">Reference proteome</keyword>
<dbReference type="AlphaFoldDB" id="A0A1I4ANZ5"/>
<dbReference type="EMBL" id="FORT01000015">
    <property type="protein sequence ID" value="SFK57641.1"/>
    <property type="molecule type" value="Genomic_DNA"/>
</dbReference>
<evidence type="ECO:0000259" key="10">
    <source>
        <dbReference type="PROSITE" id="PS50893"/>
    </source>
</evidence>
<keyword evidence="8" id="KW-1278">Translocase</keyword>
<dbReference type="PROSITE" id="PS50893">
    <property type="entry name" value="ABC_TRANSPORTER_2"/>
    <property type="match status" value="2"/>
</dbReference>
<evidence type="ECO:0000256" key="2">
    <source>
        <dbReference type="ARBA" id="ARBA00022448"/>
    </source>
</evidence>
<keyword evidence="6" id="KW-0547">Nucleotide-binding</keyword>
<dbReference type="PANTHER" id="PTHR43790:SF3">
    <property type="entry name" value="D-ALLOSE IMPORT ATP-BINDING PROTEIN ALSA-RELATED"/>
    <property type="match status" value="1"/>
</dbReference>
<dbReference type="CDD" id="cd03215">
    <property type="entry name" value="ABC_Carb_Monos_II"/>
    <property type="match status" value="1"/>
</dbReference>
<evidence type="ECO:0000256" key="4">
    <source>
        <dbReference type="ARBA" id="ARBA00022597"/>
    </source>
</evidence>
<dbReference type="Gene3D" id="3.40.50.300">
    <property type="entry name" value="P-loop containing nucleotide triphosphate hydrolases"/>
    <property type="match status" value="2"/>
</dbReference>
<dbReference type="FunFam" id="3.40.50.300:FF:000127">
    <property type="entry name" value="Ribose import ATP-binding protein RbsA"/>
    <property type="match status" value="1"/>
</dbReference>
<dbReference type="InterPro" id="IPR003593">
    <property type="entry name" value="AAA+_ATPase"/>
</dbReference>
<dbReference type="RefSeq" id="WP_092273890.1">
    <property type="nucleotide sequence ID" value="NZ_BJOE01000010.1"/>
</dbReference>
<organism evidence="11 12">
    <name type="scientific">Brevibacillus centrosporus</name>
    <dbReference type="NCBI Taxonomy" id="54910"/>
    <lineage>
        <taxon>Bacteria</taxon>
        <taxon>Bacillati</taxon>
        <taxon>Bacillota</taxon>
        <taxon>Bacilli</taxon>
        <taxon>Bacillales</taxon>
        <taxon>Paenibacillaceae</taxon>
        <taxon>Brevibacillus</taxon>
    </lineage>
</organism>
<dbReference type="InterPro" id="IPR050107">
    <property type="entry name" value="ABC_carbohydrate_import_ATPase"/>
</dbReference>
<dbReference type="GO" id="GO:0016887">
    <property type="term" value="F:ATP hydrolysis activity"/>
    <property type="evidence" value="ECO:0007669"/>
    <property type="project" value="InterPro"/>
</dbReference>
<keyword evidence="4" id="KW-0762">Sugar transport</keyword>
<evidence type="ECO:0000256" key="9">
    <source>
        <dbReference type="ARBA" id="ARBA00023136"/>
    </source>
</evidence>
<keyword evidence="9" id="KW-0472">Membrane</keyword>
<name>A0A1I4ANZ5_9BACL</name>
<evidence type="ECO:0000313" key="11">
    <source>
        <dbReference type="EMBL" id="SFK57641.1"/>
    </source>
</evidence>
<evidence type="ECO:0000256" key="5">
    <source>
        <dbReference type="ARBA" id="ARBA00022737"/>
    </source>
</evidence>
<protein>
    <submittedName>
        <fullName evidence="11">Monosaccharide ABC transporter ATP-binding protein, CUT2 family</fullName>
    </submittedName>
</protein>
<feature type="domain" description="ABC transporter" evidence="10">
    <location>
        <begin position="6"/>
        <end position="243"/>
    </location>
</feature>
<evidence type="ECO:0000256" key="7">
    <source>
        <dbReference type="ARBA" id="ARBA00022840"/>
    </source>
</evidence>
<dbReference type="InterPro" id="IPR003439">
    <property type="entry name" value="ABC_transporter-like_ATP-bd"/>
</dbReference>
<dbReference type="GO" id="GO:0005886">
    <property type="term" value="C:plasma membrane"/>
    <property type="evidence" value="ECO:0007669"/>
    <property type="project" value="UniProtKB-SubCell"/>
</dbReference>
<dbReference type="Proteomes" id="UP000198915">
    <property type="component" value="Unassembled WGS sequence"/>
</dbReference>
<dbReference type="SUPFAM" id="SSF52540">
    <property type="entry name" value="P-loop containing nucleoside triphosphate hydrolases"/>
    <property type="match status" value="2"/>
</dbReference>
<feature type="domain" description="ABC transporter" evidence="10">
    <location>
        <begin position="254"/>
        <end position="497"/>
    </location>
</feature>
<accession>A0A1I4ANZ5</accession>
<keyword evidence="3" id="KW-1003">Cell membrane</keyword>
<evidence type="ECO:0000313" key="12">
    <source>
        <dbReference type="Proteomes" id="UP000198915"/>
    </source>
</evidence>
<keyword evidence="7 11" id="KW-0067">ATP-binding</keyword>
<evidence type="ECO:0000256" key="6">
    <source>
        <dbReference type="ARBA" id="ARBA00022741"/>
    </source>
</evidence>
<evidence type="ECO:0000256" key="3">
    <source>
        <dbReference type="ARBA" id="ARBA00022475"/>
    </source>
</evidence>
<sequence>MSDYVLELRGITKTFPGVKALDQVHFQLKPGEIHALMGENGAGKSTFIKIITGVHFPDEGEIFVNGQKTEIKNPKDAQRLGIAAIYQHVTCFPDLSVTENIFMGHEKITKRTKRILWGDMHAEAKKLLQELGASFDPRTKMGALSVAQQQIVEIAKALSTDARIIIMDEPTAALTARESEELYKIAEKLRDNGASIIFISHRFEDMYRLASKVTVFRDAKYIGSWGISDISNEDLIVAMVGREITQLFPKKAAKAGEELLRVEGLGKTGFFADVSFSVHRGEIVGLTGLVGAGRTEVCQAVFGITSFDTGQVYLKGKAIKVKNPLQAMELGIGYLPEDRQKQGLVLEWGIERNITLPALGKLSRKGWIQEKREAELAHALAEKVQVKARSIFDLASSLSGGNQQKVVVAKLLTADLDIIILDEPTKGVDVGAKSAIYEIISDLASQGYGVIMISSEMPEVIGMSDRVVVMREGRVTASLDGATVTQEAILEAAMVNSAIPEAATAHSSASETLST</sequence>
<dbReference type="CDD" id="cd03216">
    <property type="entry name" value="ABC_Carb_Monos_I"/>
    <property type="match status" value="1"/>
</dbReference>